<evidence type="ECO:0008006" key="4">
    <source>
        <dbReference type="Google" id="ProtNLM"/>
    </source>
</evidence>
<feature type="compositionally biased region" description="Basic and acidic residues" evidence="1">
    <location>
        <begin position="216"/>
        <end position="232"/>
    </location>
</feature>
<sequence length="286" mass="30475">MAETDEELPYVSAREWVDVVSRLRIPEGTGKKVAARTVKGCAFRIAWWADGRDGTRVRPGTALIAVICEVDYQTAKRVVAVLRGLGLLTLVSTSRGPAGGRTHVSDEYRLTIPADLLDRARVLSPNEIRAEAQRIRDANAGRKRVAGDSDTRNCPVDNPPELELQGTEAPATPEVLEEVAGEAGPPNPELRGTAEAVAGDAVPPHLLGDQTTQPINHDHLPAQPPDAREAAKPSKKPAKKIKCDHGLPAGMRADGTPKCAVCRRDAHIAPVIQLPLRRAGAGGSAL</sequence>
<reference evidence="3" key="1">
    <citation type="journal article" date="2019" name="Int. J. Syst. Evol. Microbiol.">
        <title>The Global Catalogue of Microorganisms (GCM) 10K type strain sequencing project: providing services to taxonomists for standard genome sequencing and annotation.</title>
        <authorList>
            <consortium name="The Broad Institute Genomics Platform"/>
            <consortium name="The Broad Institute Genome Sequencing Center for Infectious Disease"/>
            <person name="Wu L."/>
            <person name="Ma J."/>
        </authorList>
    </citation>
    <scope>NUCLEOTIDE SEQUENCE [LARGE SCALE GENOMIC DNA]</scope>
    <source>
        <strain evidence="3">KCTC 12848</strain>
    </source>
</reference>
<organism evidence="2 3">
    <name type="scientific">Saccharothrix xinjiangensis</name>
    <dbReference type="NCBI Taxonomy" id="204798"/>
    <lineage>
        <taxon>Bacteria</taxon>
        <taxon>Bacillati</taxon>
        <taxon>Actinomycetota</taxon>
        <taxon>Actinomycetes</taxon>
        <taxon>Pseudonocardiales</taxon>
        <taxon>Pseudonocardiaceae</taxon>
        <taxon>Saccharothrix</taxon>
    </lineage>
</organism>
<dbReference type="RefSeq" id="WP_344036550.1">
    <property type="nucleotide sequence ID" value="NZ_BAAAKE010000005.1"/>
</dbReference>
<feature type="region of interest" description="Disordered" evidence="1">
    <location>
        <begin position="139"/>
        <end position="168"/>
    </location>
</feature>
<feature type="compositionally biased region" description="Basic residues" evidence="1">
    <location>
        <begin position="233"/>
        <end position="242"/>
    </location>
</feature>
<evidence type="ECO:0000256" key="1">
    <source>
        <dbReference type="SAM" id="MobiDB-lite"/>
    </source>
</evidence>
<dbReference type="Proteomes" id="UP001595833">
    <property type="component" value="Unassembled WGS sequence"/>
</dbReference>
<keyword evidence="3" id="KW-1185">Reference proteome</keyword>
<protein>
    <recommendedName>
        <fullName evidence="4">Helix-turn-helix protein</fullName>
    </recommendedName>
</protein>
<feature type="region of interest" description="Disordered" evidence="1">
    <location>
        <begin position="203"/>
        <end position="246"/>
    </location>
</feature>
<proteinExistence type="predicted"/>
<gene>
    <name evidence="2" type="ORF">ACFPFM_07925</name>
</gene>
<evidence type="ECO:0000313" key="2">
    <source>
        <dbReference type="EMBL" id="MFC5053685.1"/>
    </source>
</evidence>
<accession>A0ABV9XTQ7</accession>
<comment type="caution">
    <text evidence="2">The sequence shown here is derived from an EMBL/GenBank/DDBJ whole genome shotgun (WGS) entry which is preliminary data.</text>
</comment>
<name>A0ABV9XTQ7_9PSEU</name>
<evidence type="ECO:0000313" key="3">
    <source>
        <dbReference type="Proteomes" id="UP001595833"/>
    </source>
</evidence>
<feature type="compositionally biased region" description="Basic and acidic residues" evidence="1">
    <location>
        <begin position="139"/>
        <end position="151"/>
    </location>
</feature>
<dbReference type="EMBL" id="JBHSJB010000007">
    <property type="protein sequence ID" value="MFC5053685.1"/>
    <property type="molecule type" value="Genomic_DNA"/>
</dbReference>